<keyword evidence="2" id="KW-1185">Reference proteome</keyword>
<gene>
    <name evidence="1" type="ORF">FBUS_06289</name>
</gene>
<name>A0A8E0VHH9_9TREM</name>
<proteinExistence type="predicted"/>
<dbReference type="OrthoDB" id="418595at2759"/>
<dbReference type="AlphaFoldDB" id="A0A8E0VHH9"/>
<dbReference type="Proteomes" id="UP000728185">
    <property type="component" value="Unassembled WGS sequence"/>
</dbReference>
<evidence type="ECO:0008006" key="3">
    <source>
        <dbReference type="Google" id="ProtNLM"/>
    </source>
</evidence>
<protein>
    <recommendedName>
        <fullName evidence="3">EF-hand domain-containing protein</fullName>
    </recommendedName>
</protein>
<comment type="caution">
    <text evidence="1">The sequence shown here is derived from an EMBL/GenBank/DDBJ whole genome shotgun (WGS) entry which is preliminary data.</text>
</comment>
<evidence type="ECO:0000313" key="2">
    <source>
        <dbReference type="Proteomes" id="UP000728185"/>
    </source>
</evidence>
<dbReference type="InterPro" id="IPR011992">
    <property type="entry name" value="EF-hand-dom_pair"/>
</dbReference>
<dbReference type="EMBL" id="LUCM01008459">
    <property type="protein sequence ID" value="KAA0188355.1"/>
    <property type="molecule type" value="Genomic_DNA"/>
</dbReference>
<reference evidence="1" key="1">
    <citation type="submission" date="2019-05" db="EMBL/GenBank/DDBJ databases">
        <title>Annotation for the trematode Fasciolopsis buski.</title>
        <authorList>
            <person name="Choi Y.-J."/>
        </authorList>
    </citation>
    <scope>NUCLEOTIDE SEQUENCE</scope>
    <source>
        <strain evidence="1">HT</strain>
        <tissue evidence="1">Whole worm</tissue>
    </source>
</reference>
<organism evidence="1 2">
    <name type="scientific">Fasciolopsis buskii</name>
    <dbReference type="NCBI Taxonomy" id="27845"/>
    <lineage>
        <taxon>Eukaryota</taxon>
        <taxon>Metazoa</taxon>
        <taxon>Spiralia</taxon>
        <taxon>Lophotrochozoa</taxon>
        <taxon>Platyhelminthes</taxon>
        <taxon>Trematoda</taxon>
        <taxon>Digenea</taxon>
        <taxon>Plagiorchiida</taxon>
        <taxon>Echinostomata</taxon>
        <taxon>Echinostomatoidea</taxon>
        <taxon>Fasciolidae</taxon>
        <taxon>Fasciolopsis</taxon>
    </lineage>
</organism>
<dbReference type="SUPFAM" id="SSF47473">
    <property type="entry name" value="EF-hand"/>
    <property type="match status" value="1"/>
</dbReference>
<accession>A0A8E0VHH9</accession>
<evidence type="ECO:0000313" key="1">
    <source>
        <dbReference type="EMBL" id="KAA0188355.1"/>
    </source>
</evidence>
<sequence length="508" mass="59138">MKHDVAEYMTSWEDYKKFVTRVDAWYNKNEKKYLRYMSLFAREFLTEAEFKLAFRDMHTPFNEVELQILYQMLDPQLTGRVEYTKLYEAVWIALAGKFISDDALLHMDLEPPDRWVLLTFKVPSCEPFDMPTTFEHLVDLNFTGAMLRTVIQARVPGLATRAIVIFTDVARYADTVVHCNQKLYEFNYQGGPKCAPEEGVIYYEFSMGRIDCPLLTSLFPRENQEDLGEQSSPLPPHPLTRTEKILAGLDKLTKRDDRVLDRLAKGKLAKWDDYERFVATVEKWYNKNSKRYMLHMSQYGRDFISEVEFKLVMHDLQLPITDLDIHILYTWLDPNRTGQVEYAKLFESLYKALFVKFVDEDEHHEMNLEYQKKWVRMTFKAPSLEQLDLPTTFESVVHLGFTGNMLISLILERVPCLPSRSLVVFTDPARYAETLVRCNQKLYDFPYQGGPKCAPKEGTIYYEFSMGHIDCPILMSMSSSVHEHLKIAEHIDKTEAASAILNNPSSSA</sequence>